<dbReference type="EMBL" id="JAJTTA010000002">
    <property type="protein sequence ID" value="MCF0040228.1"/>
    <property type="molecule type" value="Genomic_DNA"/>
</dbReference>
<accession>A0A9X1PAA3</accession>
<dbReference type="Proteomes" id="UP001139700">
    <property type="component" value="Unassembled WGS sequence"/>
</dbReference>
<reference evidence="1" key="1">
    <citation type="submission" date="2021-12" db="EMBL/GenBank/DDBJ databases">
        <title>Novel species in genus Dyadobacter.</title>
        <authorList>
            <person name="Ma C."/>
        </authorList>
    </citation>
    <scope>NUCLEOTIDE SEQUENCE</scope>
    <source>
        <strain evidence="1">CY399</strain>
    </source>
</reference>
<dbReference type="AlphaFoldDB" id="A0A9X1PAA3"/>
<comment type="caution">
    <text evidence="1">The sequence shown here is derived from an EMBL/GenBank/DDBJ whole genome shotgun (WGS) entry which is preliminary data.</text>
</comment>
<gene>
    <name evidence="1" type="ORF">LXM24_09045</name>
</gene>
<name>A0A9X1PAA3_9BACT</name>
<sequence>MQKDSMEVPIYENGMPYITFSFYDAAQDNASSLQAVQYDHEYNKRTQQSLFWYRIDQESGFIAILDVKPGGDMETTRIQLSNVMKSAAYDAKLDSVRYTYEPTEKFK</sequence>
<evidence type="ECO:0000313" key="2">
    <source>
        <dbReference type="Proteomes" id="UP001139700"/>
    </source>
</evidence>
<dbReference type="RefSeq" id="WP_234612667.1">
    <property type="nucleotide sequence ID" value="NZ_CP098806.1"/>
</dbReference>
<evidence type="ECO:0000313" key="1">
    <source>
        <dbReference type="EMBL" id="MCF0040228.1"/>
    </source>
</evidence>
<keyword evidence="2" id="KW-1185">Reference proteome</keyword>
<proteinExistence type="predicted"/>
<organism evidence="1 2">
    <name type="scientific">Dyadobacter fanqingshengii</name>
    <dbReference type="NCBI Taxonomy" id="2906443"/>
    <lineage>
        <taxon>Bacteria</taxon>
        <taxon>Pseudomonadati</taxon>
        <taxon>Bacteroidota</taxon>
        <taxon>Cytophagia</taxon>
        <taxon>Cytophagales</taxon>
        <taxon>Spirosomataceae</taxon>
        <taxon>Dyadobacter</taxon>
    </lineage>
</organism>
<protein>
    <submittedName>
        <fullName evidence="1">Uncharacterized protein</fullName>
    </submittedName>
</protein>